<sequence length="211" mass="23366">MKGYWKAACAAIVLVGTMGAADAKSKLGRTDVAMYQGKPPPQAASALLDIARTQTEDGSWETIAIGRIYYLGGRKADGEAIFKTLLDSTEKTSDVFRIARVYIEAGEWAKARPLLDRMLTMKETDAGDVMRAARTYAEHKEWARAKPLFEKFLAMNDYDEKELAEIGAWYMLNGDRATAEAYFDRSVKKDPTSVWATTRMAGAYLGVAPKD</sequence>
<reference evidence="4" key="1">
    <citation type="journal article" date="2019" name="Int. J. Syst. Evol. Microbiol.">
        <title>The Global Catalogue of Microorganisms (GCM) 10K type strain sequencing project: providing services to taxonomists for standard genome sequencing and annotation.</title>
        <authorList>
            <consortium name="The Broad Institute Genomics Platform"/>
            <consortium name="The Broad Institute Genome Sequencing Center for Infectious Disease"/>
            <person name="Wu L."/>
            <person name="Ma J."/>
        </authorList>
    </citation>
    <scope>NUCLEOTIDE SEQUENCE [LARGE SCALE GENOMIC DNA]</scope>
    <source>
        <strain evidence="4">KCTC 22558</strain>
    </source>
</reference>
<evidence type="ECO:0000313" key="3">
    <source>
        <dbReference type="EMBL" id="GGZ66281.1"/>
    </source>
</evidence>
<evidence type="ECO:0000256" key="2">
    <source>
        <dbReference type="SAM" id="SignalP"/>
    </source>
</evidence>
<dbReference type="Proteomes" id="UP000643403">
    <property type="component" value="Unassembled WGS sequence"/>
</dbReference>
<organism evidence="3 4">
    <name type="scientific">Cognatilysobacter xinjiangensis</name>
    <dbReference type="NCBI Taxonomy" id="546892"/>
    <lineage>
        <taxon>Bacteria</taxon>
        <taxon>Pseudomonadati</taxon>
        <taxon>Pseudomonadota</taxon>
        <taxon>Gammaproteobacteria</taxon>
        <taxon>Lysobacterales</taxon>
        <taxon>Lysobacteraceae</taxon>
        <taxon>Cognatilysobacter</taxon>
    </lineage>
</organism>
<dbReference type="InterPro" id="IPR011990">
    <property type="entry name" value="TPR-like_helical_dom_sf"/>
</dbReference>
<dbReference type="RefSeq" id="WP_189449554.1">
    <property type="nucleotide sequence ID" value="NZ_BMXY01000002.1"/>
</dbReference>
<dbReference type="Pfam" id="PF13176">
    <property type="entry name" value="TPR_7"/>
    <property type="match status" value="1"/>
</dbReference>
<comment type="caution">
    <text evidence="3">The sequence shown here is derived from an EMBL/GenBank/DDBJ whole genome shotgun (WGS) entry which is preliminary data.</text>
</comment>
<evidence type="ECO:0000313" key="4">
    <source>
        <dbReference type="Proteomes" id="UP000643403"/>
    </source>
</evidence>
<feature type="signal peptide" evidence="2">
    <location>
        <begin position="1"/>
        <end position="23"/>
    </location>
</feature>
<evidence type="ECO:0008006" key="5">
    <source>
        <dbReference type="Google" id="ProtNLM"/>
    </source>
</evidence>
<dbReference type="Gene3D" id="1.25.40.10">
    <property type="entry name" value="Tetratricopeptide repeat domain"/>
    <property type="match status" value="1"/>
</dbReference>
<dbReference type="EMBL" id="BMXY01000002">
    <property type="protein sequence ID" value="GGZ66281.1"/>
    <property type="molecule type" value="Genomic_DNA"/>
</dbReference>
<name>A0ABQ3C3A5_9GAMM</name>
<dbReference type="PROSITE" id="PS50005">
    <property type="entry name" value="TPR"/>
    <property type="match status" value="1"/>
</dbReference>
<protein>
    <recommendedName>
        <fullName evidence="5">Tetratricopeptide repeat-containing protein</fullName>
    </recommendedName>
</protein>
<keyword evidence="1" id="KW-0802">TPR repeat</keyword>
<accession>A0ABQ3C3A5</accession>
<feature type="chain" id="PRO_5045121795" description="Tetratricopeptide repeat-containing protein" evidence="2">
    <location>
        <begin position="24"/>
        <end position="211"/>
    </location>
</feature>
<dbReference type="InterPro" id="IPR019734">
    <property type="entry name" value="TPR_rpt"/>
</dbReference>
<keyword evidence="2" id="KW-0732">Signal</keyword>
<feature type="repeat" description="TPR" evidence="1">
    <location>
        <begin position="160"/>
        <end position="193"/>
    </location>
</feature>
<proteinExistence type="predicted"/>
<gene>
    <name evidence="3" type="ORF">GCM10008101_20540</name>
</gene>
<dbReference type="SUPFAM" id="SSF48452">
    <property type="entry name" value="TPR-like"/>
    <property type="match status" value="1"/>
</dbReference>
<evidence type="ECO:0000256" key="1">
    <source>
        <dbReference type="PROSITE-ProRule" id="PRU00339"/>
    </source>
</evidence>
<keyword evidence="4" id="KW-1185">Reference proteome</keyword>